<evidence type="ECO:0000256" key="1">
    <source>
        <dbReference type="ARBA" id="ARBA00023157"/>
    </source>
</evidence>
<evidence type="ECO:0000256" key="2">
    <source>
        <dbReference type="PROSITE-ProRule" id="PRU00302"/>
    </source>
</evidence>
<evidence type="ECO:0000259" key="3">
    <source>
        <dbReference type="PROSITE" id="PS50923"/>
    </source>
</evidence>
<dbReference type="EMBL" id="BMAO01027343">
    <property type="protein sequence ID" value="GFR16109.1"/>
    <property type="molecule type" value="Genomic_DNA"/>
</dbReference>
<comment type="caution">
    <text evidence="2">Lacks conserved residue(s) required for the propagation of feature annotation.</text>
</comment>
<feature type="domain" description="Sushi" evidence="3">
    <location>
        <begin position="5"/>
        <end position="77"/>
    </location>
</feature>
<dbReference type="Gene3D" id="2.10.70.10">
    <property type="entry name" value="Complement Module, domain 1"/>
    <property type="match status" value="1"/>
</dbReference>
<dbReference type="InterPro" id="IPR000436">
    <property type="entry name" value="Sushi_SCR_CCP_dom"/>
</dbReference>
<dbReference type="AlphaFoldDB" id="A0A8X6H3X3"/>
<dbReference type="PROSITE" id="PS50923">
    <property type="entry name" value="SUSHI"/>
    <property type="match status" value="1"/>
</dbReference>
<dbReference type="Proteomes" id="UP000887116">
    <property type="component" value="Unassembled WGS sequence"/>
</dbReference>
<keyword evidence="2" id="KW-0768">Sushi</keyword>
<protein>
    <recommendedName>
        <fullName evidence="3">Sushi domain-containing protein</fullName>
    </recommendedName>
</protein>
<dbReference type="CDD" id="cd00033">
    <property type="entry name" value="CCP"/>
    <property type="match status" value="1"/>
</dbReference>
<dbReference type="OrthoDB" id="10312287at2759"/>
<reference evidence="4" key="1">
    <citation type="submission" date="2020-07" db="EMBL/GenBank/DDBJ databases">
        <title>Multicomponent nature underlies the extraordinary mechanical properties of spider dragline silk.</title>
        <authorList>
            <person name="Kono N."/>
            <person name="Nakamura H."/>
            <person name="Mori M."/>
            <person name="Yoshida Y."/>
            <person name="Ohtoshi R."/>
            <person name="Malay A.D."/>
            <person name="Moran D.A.P."/>
            <person name="Tomita M."/>
            <person name="Numata K."/>
            <person name="Arakawa K."/>
        </authorList>
    </citation>
    <scope>NUCLEOTIDE SEQUENCE</scope>
</reference>
<gene>
    <name evidence="4" type="primary">AVEN_151375_1</name>
    <name evidence="4" type="ORF">TNCT_658211</name>
</gene>
<dbReference type="SUPFAM" id="SSF57535">
    <property type="entry name" value="Complement control module/SCR domain"/>
    <property type="match status" value="1"/>
</dbReference>
<dbReference type="InterPro" id="IPR035976">
    <property type="entry name" value="Sushi/SCR/CCP_sf"/>
</dbReference>
<proteinExistence type="predicted"/>
<accession>A0A8X6H3X3</accession>
<sequence>MFLDYGCDPIPPLPGPGIYNMTEEKSCWNRPREGIVVHYSCNSSKILRGPETLICKNGLWSPDSQNWPRNAKPFCNISGNRKLNVVMNSIYLCFVIASNFFMKINNSFL</sequence>
<keyword evidence="1" id="KW-1015">Disulfide bond</keyword>
<name>A0A8X6H3X3_TRICU</name>
<evidence type="ECO:0000313" key="5">
    <source>
        <dbReference type="Proteomes" id="UP000887116"/>
    </source>
</evidence>
<comment type="caution">
    <text evidence="4">The sequence shown here is derived from an EMBL/GenBank/DDBJ whole genome shotgun (WGS) entry which is preliminary data.</text>
</comment>
<evidence type="ECO:0000313" key="4">
    <source>
        <dbReference type="EMBL" id="GFR16109.1"/>
    </source>
</evidence>
<organism evidence="4 5">
    <name type="scientific">Trichonephila clavata</name>
    <name type="common">Joro spider</name>
    <name type="synonym">Nephila clavata</name>
    <dbReference type="NCBI Taxonomy" id="2740835"/>
    <lineage>
        <taxon>Eukaryota</taxon>
        <taxon>Metazoa</taxon>
        <taxon>Ecdysozoa</taxon>
        <taxon>Arthropoda</taxon>
        <taxon>Chelicerata</taxon>
        <taxon>Arachnida</taxon>
        <taxon>Araneae</taxon>
        <taxon>Araneomorphae</taxon>
        <taxon>Entelegynae</taxon>
        <taxon>Araneoidea</taxon>
        <taxon>Nephilidae</taxon>
        <taxon>Trichonephila</taxon>
    </lineage>
</organism>
<keyword evidence="5" id="KW-1185">Reference proteome</keyword>